<name>A0A5S5D566_9SPHI</name>
<comment type="caution">
    <text evidence="1">The sequence shown here is derived from an EMBL/GenBank/DDBJ whole genome shotgun (WGS) entry which is preliminary data.</text>
</comment>
<organism evidence="1 2">
    <name type="scientific">Sphingobacterium allocomposti</name>
    <dbReference type="NCBI Taxonomy" id="415956"/>
    <lineage>
        <taxon>Bacteria</taxon>
        <taxon>Pseudomonadati</taxon>
        <taxon>Bacteroidota</taxon>
        <taxon>Sphingobacteriia</taxon>
        <taxon>Sphingobacteriales</taxon>
        <taxon>Sphingobacteriaceae</taxon>
        <taxon>Sphingobacterium</taxon>
    </lineage>
</organism>
<dbReference type="AlphaFoldDB" id="A0A5S5D566"/>
<reference evidence="1 2" key="1">
    <citation type="submission" date="2019-07" db="EMBL/GenBank/DDBJ databases">
        <title>Genomic Encyclopedia of Archaeal and Bacterial Type Strains, Phase II (KMG-II): from individual species to whole genera.</title>
        <authorList>
            <person name="Goeker M."/>
        </authorList>
    </citation>
    <scope>NUCLEOTIDE SEQUENCE [LARGE SCALE GENOMIC DNA]</scope>
    <source>
        <strain evidence="1 2">DSM 18850</strain>
    </source>
</reference>
<dbReference type="InterPro" id="IPR025366">
    <property type="entry name" value="DUF4270"/>
</dbReference>
<dbReference type="Proteomes" id="UP000325105">
    <property type="component" value="Unassembled WGS sequence"/>
</dbReference>
<evidence type="ECO:0000313" key="1">
    <source>
        <dbReference type="EMBL" id="TYP91187.1"/>
    </source>
</evidence>
<sequence>MITFASQTLSMNPFLKRSINYPVIALLLLVITAACDKDMSVMLDNSTTGDVGVSFVDSFTVNTSTVQLRDMPTAATGSILVGKAALPNSGSVSSTSYFQIGFSNFTNDIPQDAVFDSLNLVLKPHSSRYYFGDTTKIQEINVHQLSETLETKTITGGIQNQAIPVYVTGASLFSDQQFAYTPDALGTLQFNPRIRSIDTLDIRLNQTLGQNLFDLIKANDLRVSSNENFREYFKGLALVPGDDNTVAIAFNDTIQVKINYSYVGTDGFKRTGAKSLSIVDRNFQYNNIEYDRTGTAFETLSPAGGGLAASATGGLTYVQSGTGVVAKLQFPSLKEFLQDDNISVNRAELVVETSSPTNTMYGIPENLMLFVADHDGVPTSFLSTPYGTGIQQASYIPGNQMGGNGSYRFNMIVYLKNLKSSTIYDNTSLYLSTGTPALFSTLNTAFIATENEKPKIKLNILYTKFR</sequence>
<gene>
    <name evidence="1" type="ORF">BC792_12129</name>
</gene>
<evidence type="ECO:0000313" key="2">
    <source>
        <dbReference type="Proteomes" id="UP000325105"/>
    </source>
</evidence>
<keyword evidence="2" id="KW-1185">Reference proteome</keyword>
<proteinExistence type="predicted"/>
<dbReference type="EMBL" id="VNHX01000021">
    <property type="protein sequence ID" value="TYP91187.1"/>
    <property type="molecule type" value="Genomic_DNA"/>
</dbReference>
<protein>
    <submittedName>
        <fullName evidence="1">Uncharacterized protein DUF4270</fullName>
    </submittedName>
</protein>
<accession>A0A5S5D566</accession>
<dbReference type="Pfam" id="PF14092">
    <property type="entry name" value="DUF4270"/>
    <property type="match status" value="1"/>
</dbReference>